<evidence type="ECO:0000256" key="5">
    <source>
        <dbReference type="ARBA" id="ARBA00022842"/>
    </source>
</evidence>
<evidence type="ECO:0000256" key="3">
    <source>
        <dbReference type="ARBA" id="ARBA00022723"/>
    </source>
</evidence>
<accession>A0A0C2G3Y3</accession>
<gene>
    <name evidence="8" type="ORF">LP52_15780</name>
</gene>
<keyword evidence="5" id="KW-0460">Magnesium</keyword>
<feature type="domain" description="Nudix hydrolase" evidence="7">
    <location>
        <begin position="13"/>
        <end position="157"/>
    </location>
</feature>
<evidence type="ECO:0000256" key="4">
    <source>
        <dbReference type="ARBA" id="ARBA00022801"/>
    </source>
</evidence>
<dbReference type="InterPro" id="IPR020476">
    <property type="entry name" value="Nudix_hydrolase"/>
</dbReference>
<evidence type="ECO:0000256" key="2">
    <source>
        <dbReference type="ARBA" id="ARBA00005582"/>
    </source>
</evidence>
<evidence type="ECO:0000313" key="9">
    <source>
        <dbReference type="Proteomes" id="UP000031675"/>
    </source>
</evidence>
<keyword evidence="9" id="KW-1185">Reference proteome</keyword>
<dbReference type="EMBL" id="JROO01000030">
    <property type="protein sequence ID" value="KIH97983.1"/>
    <property type="molecule type" value="Genomic_DNA"/>
</dbReference>
<sequence>MTTPARPSTGPAPLMTAAAIAPGPERTLTFVLQNRGVFAGHWLLPGGRIQEGESAEQAARREAAEESGVSLGPLAPTGIYDIRGRTEEAGPFWFRMHIYRALRPCVVPEGFAPDPAEIGGVCQGHPRDVLPHPTDMVVLNEAGLADYDPALVDRLLTADGVAMSPVDTALPR</sequence>
<dbReference type="PRINTS" id="PR00502">
    <property type="entry name" value="NUDIXFAMILY"/>
</dbReference>
<dbReference type="PANTHER" id="PTHR43758">
    <property type="entry name" value="7,8-DIHYDRO-8-OXOGUANINE TRIPHOSPHATASE"/>
    <property type="match status" value="1"/>
</dbReference>
<dbReference type="InterPro" id="IPR020084">
    <property type="entry name" value="NUDIX_hydrolase_CS"/>
</dbReference>
<dbReference type="GO" id="GO:0005737">
    <property type="term" value="C:cytoplasm"/>
    <property type="evidence" value="ECO:0007669"/>
    <property type="project" value="TreeGrafter"/>
</dbReference>
<dbReference type="PANTHER" id="PTHR43758:SF8">
    <property type="entry name" value="8-OXO-DGTP DIPHOSPHATASE YTKD-RELATED"/>
    <property type="match status" value="1"/>
</dbReference>
<comment type="caution">
    <text evidence="8">The sequence shown here is derived from an EMBL/GenBank/DDBJ whole genome shotgun (WGS) entry which is preliminary data.</text>
</comment>
<dbReference type="InterPro" id="IPR015797">
    <property type="entry name" value="NUDIX_hydrolase-like_dom_sf"/>
</dbReference>
<dbReference type="STRING" id="183763.LP52_15780"/>
<keyword evidence="3" id="KW-0479">Metal-binding</keyword>
<keyword evidence="4 6" id="KW-0378">Hydrolase</keyword>
<dbReference type="Pfam" id="PF00293">
    <property type="entry name" value="NUDIX"/>
    <property type="match status" value="1"/>
</dbReference>
<evidence type="ECO:0000256" key="1">
    <source>
        <dbReference type="ARBA" id="ARBA00001946"/>
    </source>
</evidence>
<reference evidence="9" key="1">
    <citation type="journal article" date="2015" name="Chem. Biol.">
        <title>Structure, bioactivity, and resistance mechanism of streptomonomicin, an unusual lasso Peptide from an understudied halophilic actinomycete.</title>
        <authorList>
            <person name="Metelev M."/>
            <person name="Tietz J.I."/>
            <person name="Melby J.O."/>
            <person name="Blair P.M."/>
            <person name="Zhu L."/>
            <person name="Livnat I."/>
            <person name="Severinov K."/>
            <person name="Mitchell D.A."/>
        </authorList>
    </citation>
    <scope>NUCLEOTIDE SEQUENCE [LARGE SCALE GENOMIC DNA]</scope>
    <source>
        <strain evidence="9">YIM 90003</strain>
    </source>
</reference>
<evidence type="ECO:0000256" key="6">
    <source>
        <dbReference type="RuleBase" id="RU003476"/>
    </source>
</evidence>
<comment type="cofactor">
    <cofactor evidence="1">
        <name>Mg(2+)</name>
        <dbReference type="ChEBI" id="CHEBI:18420"/>
    </cofactor>
</comment>
<dbReference type="GO" id="GO:0016818">
    <property type="term" value="F:hydrolase activity, acting on acid anhydrides, in phosphorus-containing anhydrides"/>
    <property type="evidence" value="ECO:0007669"/>
    <property type="project" value="TreeGrafter"/>
</dbReference>
<dbReference type="AlphaFoldDB" id="A0A0C2G3Y3"/>
<dbReference type="InterPro" id="IPR000086">
    <property type="entry name" value="NUDIX_hydrolase_dom"/>
</dbReference>
<dbReference type="PROSITE" id="PS00893">
    <property type="entry name" value="NUDIX_BOX"/>
    <property type="match status" value="1"/>
</dbReference>
<dbReference type="GO" id="GO:0046872">
    <property type="term" value="F:metal ion binding"/>
    <property type="evidence" value="ECO:0007669"/>
    <property type="project" value="UniProtKB-KW"/>
</dbReference>
<dbReference type="OrthoDB" id="9804563at2"/>
<dbReference type="Gene3D" id="3.90.79.10">
    <property type="entry name" value="Nucleoside Triphosphate Pyrophosphohydrolase"/>
    <property type="match status" value="1"/>
</dbReference>
<organism evidence="8 9">
    <name type="scientific">Streptomonospora alba</name>
    <dbReference type="NCBI Taxonomy" id="183763"/>
    <lineage>
        <taxon>Bacteria</taxon>
        <taxon>Bacillati</taxon>
        <taxon>Actinomycetota</taxon>
        <taxon>Actinomycetes</taxon>
        <taxon>Streptosporangiales</taxon>
        <taxon>Nocardiopsidaceae</taxon>
        <taxon>Streptomonospora</taxon>
    </lineage>
</organism>
<evidence type="ECO:0000313" key="8">
    <source>
        <dbReference type="EMBL" id="KIH97983.1"/>
    </source>
</evidence>
<evidence type="ECO:0000259" key="7">
    <source>
        <dbReference type="PROSITE" id="PS51462"/>
    </source>
</evidence>
<proteinExistence type="inferred from homology"/>
<protein>
    <recommendedName>
        <fullName evidence="7">Nudix hydrolase domain-containing protein</fullName>
    </recommendedName>
</protein>
<dbReference type="SUPFAM" id="SSF55811">
    <property type="entry name" value="Nudix"/>
    <property type="match status" value="1"/>
</dbReference>
<dbReference type="RefSeq" id="WP_040274527.1">
    <property type="nucleotide sequence ID" value="NZ_JROO01000030.1"/>
</dbReference>
<comment type="similarity">
    <text evidence="2 6">Belongs to the Nudix hydrolase family.</text>
</comment>
<dbReference type="PROSITE" id="PS51462">
    <property type="entry name" value="NUDIX"/>
    <property type="match status" value="1"/>
</dbReference>
<name>A0A0C2G3Y3_9ACTN</name>
<dbReference type="Proteomes" id="UP000031675">
    <property type="component" value="Unassembled WGS sequence"/>
</dbReference>